<dbReference type="SUPFAM" id="SSF57850">
    <property type="entry name" value="RING/U-box"/>
    <property type="match status" value="2"/>
</dbReference>
<comment type="caution">
    <text evidence="2">The sequence shown here is derived from an EMBL/GenBank/DDBJ whole genome shotgun (WGS) entry which is preliminary data.</text>
</comment>
<dbReference type="InterPro" id="IPR013083">
    <property type="entry name" value="Znf_RING/FYVE/PHD"/>
</dbReference>
<dbReference type="PANTHER" id="PTHR22849:SF128">
    <property type="entry name" value="U-BOX DOMAIN-CONTAINING PROTEIN"/>
    <property type="match status" value="1"/>
</dbReference>
<accession>A0ABR2I515</accession>
<dbReference type="PANTHER" id="PTHR22849">
    <property type="entry name" value="WDSAM1 PROTEIN"/>
    <property type="match status" value="1"/>
</dbReference>
<organism evidence="2 3">
    <name type="scientific">Tritrichomonas musculus</name>
    <dbReference type="NCBI Taxonomy" id="1915356"/>
    <lineage>
        <taxon>Eukaryota</taxon>
        <taxon>Metamonada</taxon>
        <taxon>Parabasalia</taxon>
        <taxon>Tritrichomonadida</taxon>
        <taxon>Tritrichomonadidae</taxon>
        <taxon>Tritrichomonas</taxon>
    </lineage>
</organism>
<reference evidence="2 3" key="1">
    <citation type="submission" date="2024-04" db="EMBL/GenBank/DDBJ databases">
        <title>Tritrichomonas musculus Genome.</title>
        <authorList>
            <person name="Alves-Ferreira E."/>
            <person name="Grigg M."/>
            <person name="Lorenzi H."/>
            <person name="Galac M."/>
        </authorList>
    </citation>
    <scope>NUCLEOTIDE SEQUENCE [LARGE SCALE GENOMIC DNA]</scope>
    <source>
        <strain evidence="2 3">EAF2021</strain>
    </source>
</reference>
<dbReference type="Gene3D" id="3.30.40.10">
    <property type="entry name" value="Zinc/RING finger domain, C3HC4 (zinc finger)"/>
    <property type="match status" value="2"/>
</dbReference>
<keyword evidence="3" id="KW-1185">Reference proteome</keyword>
<evidence type="ECO:0000256" key="1">
    <source>
        <dbReference type="SAM" id="MobiDB-lite"/>
    </source>
</evidence>
<proteinExistence type="predicted"/>
<gene>
    <name evidence="2" type="ORF">M9Y10_015974</name>
</gene>
<dbReference type="Proteomes" id="UP001470230">
    <property type="component" value="Unassembled WGS sequence"/>
</dbReference>
<dbReference type="InterPro" id="IPR045185">
    <property type="entry name" value="PUB22/23/24-like"/>
</dbReference>
<name>A0ABR2I515_9EUKA</name>
<evidence type="ECO:0000313" key="3">
    <source>
        <dbReference type="Proteomes" id="UP001470230"/>
    </source>
</evidence>
<dbReference type="EMBL" id="JAPFFF010000020">
    <property type="protein sequence ID" value="KAK8857569.1"/>
    <property type="molecule type" value="Genomic_DNA"/>
</dbReference>
<evidence type="ECO:0000313" key="2">
    <source>
        <dbReference type="EMBL" id="KAK8857569.1"/>
    </source>
</evidence>
<feature type="region of interest" description="Disordered" evidence="1">
    <location>
        <begin position="58"/>
        <end position="78"/>
    </location>
</feature>
<sequence length="125" mass="14066">MSNKAQSNSDDQISGKKIKDPVFSSTGVIYEREELLHLLKTNEHPICVVTGRELTEKPEDVMKNAGSDSNDQISGRKIKDPVFSSTGVIYEREELLHLLKTNEHPICVVTGRELTEKPEDIMKND</sequence>
<protein>
    <submittedName>
        <fullName evidence="2">Uncharacterized protein</fullName>
    </submittedName>
</protein>